<evidence type="ECO:0000256" key="4">
    <source>
        <dbReference type="ARBA" id="ARBA00022984"/>
    </source>
</evidence>
<dbReference type="AlphaFoldDB" id="A0A9D1G9P5"/>
<evidence type="ECO:0000256" key="1">
    <source>
        <dbReference type="ARBA" id="ARBA00009943"/>
    </source>
</evidence>
<evidence type="ECO:0000256" key="6">
    <source>
        <dbReference type="ARBA" id="ARBA00023316"/>
    </source>
</evidence>
<dbReference type="PROSITE" id="PS51191">
    <property type="entry name" value="FEMABX"/>
    <property type="match status" value="1"/>
</dbReference>
<dbReference type="PANTHER" id="PTHR36174:SF1">
    <property type="entry name" value="LIPID II:GLYCINE GLYCYLTRANSFERASE"/>
    <property type="match status" value="1"/>
</dbReference>
<evidence type="ECO:0000313" key="8">
    <source>
        <dbReference type="Proteomes" id="UP000886833"/>
    </source>
</evidence>
<dbReference type="PANTHER" id="PTHR36174">
    <property type="entry name" value="LIPID II:GLYCINE GLYCYLTRANSFERASE"/>
    <property type="match status" value="1"/>
</dbReference>
<reference evidence="7" key="1">
    <citation type="submission" date="2020-10" db="EMBL/GenBank/DDBJ databases">
        <authorList>
            <person name="Gilroy R."/>
        </authorList>
    </citation>
    <scope>NUCLEOTIDE SEQUENCE</scope>
    <source>
        <strain evidence="7">CHK195-26880</strain>
    </source>
</reference>
<dbReference type="EMBL" id="DVKQ01000008">
    <property type="protein sequence ID" value="HIT37005.1"/>
    <property type="molecule type" value="Genomic_DNA"/>
</dbReference>
<comment type="caution">
    <text evidence="7">The sequence shown here is derived from an EMBL/GenBank/DDBJ whole genome shotgun (WGS) entry which is preliminary data.</text>
</comment>
<reference evidence="7" key="2">
    <citation type="journal article" date="2021" name="PeerJ">
        <title>Extensive microbial diversity within the chicken gut microbiome revealed by metagenomics and culture.</title>
        <authorList>
            <person name="Gilroy R."/>
            <person name="Ravi A."/>
            <person name="Getino M."/>
            <person name="Pursley I."/>
            <person name="Horton D.L."/>
            <person name="Alikhan N.F."/>
            <person name="Baker D."/>
            <person name="Gharbi K."/>
            <person name="Hall N."/>
            <person name="Watson M."/>
            <person name="Adriaenssens E.M."/>
            <person name="Foster-Nyarko E."/>
            <person name="Jarju S."/>
            <person name="Secka A."/>
            <person name="Antonio M."/>
            <person name="Oren A."/>
            <person name="Chaudhuri R.R."/>
            <person name="La Ragione R."/>
            <person name="Hildebrand F."/>
            <person name="Pallen M.J."/>
        </authorList>
    </citation>
    <scope>NUCLEOTIDE SEQUENCE</scope>
    <source>
        <strain evidence="7">CHK195-26880</strain>
    </source>
</reference>
<protein>
    <submittedName>
        <fullName evidence="7">Peptidoglycan bridge formation glycyltransferase FemA/FemB family protein</fullName>
    </submittedName>
</protein>
<dbReference type="GO" id="GO:0009252">
    <property type="term" value="P:peptidoglycan biosynthetic process"/>
    <property type="evidence" value="ECO:0007669"/>
    <property type="project" value="UniProtKB-KW"/>
</dbReference>
<dbReference type="InterPro" id="IPR003447">
    <property type="entry name" value="FEMABX"/>
</dbReference>
<dbReference type="InterPro" id="IPR050644">
    <property type="entry name" value="PG_Glycine_Bridge_Synth"/>
</dbReference>
<keyword evidence="2" id="KW-0808">Transferase</keyword>
<evidence type="ECO:0000256" key="5">
    <source>
        <dbReference type="ARBA" id="ARBA00023315"/>
    </source>
</evidence>
<keyword evidence="3" id="KW-0133">Cell shape</keyword>
<keyword evidence="6" id="KW-0961">Cell wall biogenesis/degradation</keyword>
<evidence type="ECO:0000256" key="3">
    <source>
        <dbReference type="ARBA" id="ARBA00022960"/>
    </source>
</evidence>
<dbReference type="InterPro" id="IPR016181">
    <property type="entry name" value="Acyl_CoA_acyltransferase"/>
</dbReference>
<dbReference type="SUPFAM" id="SSF55729">
    <property type="entry name" value="Acyl-CoA N-acyltransferases (Nat)"/>
    <property type="match status" value="2"/>
</dbReference>
<keyword evidence="4" id="KW-0573">Peptidoglycan synthesis</keyword>
<sequence>MELRELTKKEFDNYAINHPLGSFQQTSAWGRFMEGDKFHAYYVGGFINEKIVGASMLLSYERKKKKERIFYAPRGFLIDYKNEELLKEFTEEVKKFIIEKHGVFLKIDPYILVRDRDSEGNIIDGGVYNDFVEINLAHANFIKVNDKIQPKWLSRINLKDKSIDDVFNNFSPKARQTVRRNKRLGFKVRDFDFKDIDRFLSIINEESNRYNTIIPTKIFYEDLKQSFDGNIQFREVYFKKDEVINNIDKMISEVIKEKEVRTSNYHNSKMTAEYFIDKELEDEEEIKRLERLKEYFSKCSDDASMGIYMFITLGNEVVALNGGIVDEYNKLDASYTLHYEMIKYAIENGYKYYNLYEIGNITDDNNKLKNSYNYKKNFGGEVVELVGEYDLVINPKYTDMARKYFPEYLGVKTIFK</sequence>
<name>A0A9D1G9P5_9FIRM</name>
<proteinExistence type="inferred from homology"/>
<accession>A0A9D1G9P5</accession>
<dbReference type="Gene3D" id="3.40.630.30">
    <property type="match status" value="2"/>
</dbReference>
<dbReference type="Proteomes" id="UP000886833">
    <property type="component" value="Unassembled WGS sequence"/>
</dbReference>
<dbReference type="Pfam" id="PF02388">
    <property type="entry name" value="FemAB"/>
    <property type="match status" value="1"/>
</dbReference>
<dbReference type="GO" id="GO:0016755">
    <property type="term" value="F:aminoacyltransferase activity"/>
    <property type="evidence" value="ECO:0007669"/>
    <property type="project" value="InterPro"/>
</dbReference>
<organism evidence="7 8">
    <name type="scientific">Candidatus Onthousia faecipullorum</name>
    <dbReference type="NCBI Taxonomy" id="2840887"/>
    <lineage>
        <taxon>Bacteria</taxon>
        <taxon>Bacillati</taxon>
        <taxon>Bacillota</taxon>
        <taxon>Bacilli</taxon>
        <taxon>Candidatus Onthousia</taxon>
    </lineage>
</organism>
<evidence type="ECO:0000256" key="2">
    <source>
        <dbReference type="ARBA" id="ARBA00022679"/>
    </source>
</evidence>
<dbReference type="GO" id="GO:0071555">
    <property type="term" value="P:cell wall organization"/>
    <property type="evidence" value="ECO:0007669"/>
    <property type="project" value="UniProtKB-KW"/>
</dbReference>
<dbReference type="Gene3D" id="1.20.58.90">
    <property type="match status" value="1"/>
</dbReference>
<dbReference type="GO" id="GO:0008360">
    <property type="term" value="P:regulation of cell shape"/>
    <property type="evidence" value="ECO:0007669"/>
    <property type="project" value="UniProtKB-KW"/>
</dbReference>
<keyword evidence="5" id="KW-0012">Acyltransferase</keyword>
<evidence type="ECO:0000313" key="7">
    <source>
        <dbReference type="EMBL" id="HIT37005.1"/>
    </source>
</evidence>
<gene>
    <name evidence="7" type="ORF">IAB59_00825</name>
</gene>
<comment type="similarity">
    <text evidence="1">Belongs to the FemABX family.</text>
</comment>